<reference evidence="7" key="1">
    <citation type="submission" date="2025-08" db="UniProtKB">
        <authorList>
            <consortium name="Ensembl"/>
        </authorList>
    </citation>
    <scope>IDENTIFICATION</scope>
</reference>
<dbReference type="Ensembl" id="ENSSTUT00000111280.1">
    <property type="protein sequence ID" value="ENSSTUP00000103782.1"/>
    <property type="gene ID" value="ENSSTUG00000046328.1"/>
</dbReference>
<protein>
    <recommendedName>
        <fullName evidence="6">B box-type domain-containing protein</fullName>
    </recommendedName>
</protein>
<dbReference type="PANTHER" id="PTHR25465:SF5">
    <property type="entry name" value="E3 UBIQUITIN_ISG15 LIGASE TRIM25-RELATED"/>
    <property type="match status" value="1"/>
</dbReference>
<dbReference type="InterPro" id="IPR027370">
    <property type="entry name" value="Znf-RING_euk"/>
</dbReference>
<feature type="domain" description="B box-type" evidence="6">
    <location>
        <begin position="109"/>
        <end position="149"/>
    </location>
</feature>
<dbReference type="OMA" id="QSEGSKM"/>
<dbReference type="CDD" id="cd19769">
    <property type="entry name" value="Bbox2_TRIM16-like"/>
    <property type="match status" value="1"/>
</dbReference>
<evidence type="ECO:0000256" key="1">
    <source>
        <dbReference type="ARBA" id="ARBA00022723"/>
    </source>
</evidence>
<dbReference type="InterPro" id="IPR051051">
    <property type="entry name" value="E3_ubiq-ligase_TRIM/RNF"/>
</dbReference>
<dbReference type="InterPro" id="IPR043136">
    <property type="entry name" value="B30.2/SPRY_sf"/>
</dbReference>
<evidence type="ECO:0000256" key="3">
    <source>
        <dbReference type="ARBA" id="ARBA00022833"/>
    </source>
</evidence>
<dbReference type="Pfam" id="PF13765">
    <property type="entry name" value="PRY"/>
    <property type="match status" value="1"/>
</dbReference>
<evidence type="ECO:0000313" key="8">
    <source>
        <dbReference type="Proteomes" id="UP000472277"/>
    </source>
</evidence>
<evidence type="ECO:0000256" key="5">
    <source>
        <dbReference type="SAM" id="Coils"/>
    </source>
</evidence>
<dbReference type="PANTHER" id="PTHR25465">
    <property type="entry name" value="B-BOX DOMAIN CONTAINING"/>
    <property type="match status" value="1"/>
</dbReference>
<evidence type="ECO:0000256" key="4">
    <source>
        <dbReference type="PROSITE-ProRule" id="PRU00024"/>
    </source>
</evidence>
<dbReference type="InterPro" id="IPR000315">
    <property type="entry name" value="Znf_B-box"/>
</dbReference>
<dbReference type="InterPro" id="IPR006574">
    <property type="entry name" value="PRY"/>
</dbReference>
<dbReference type="InterPro" id="IPR013320">
    <property type="entry name" value="ConA-like_dom_sf"/>
</dbReference>
<evidence type="ECO:0000256" key="2">
    <source>
        <dbReference type="ARBA" id="ARBA00022771"/>
    </source>
</evidence>
<proteinExistence type="predicted"/>
<keyword evidence="8" id="KW-1185">Reference proteome</keyword>
<dbReference type="InParanoid" id="A0A674E652"/>
<dbReference type="Pfam" id="PF00643">
    <property type="entry name" value="zf-B_box"/>
    <property type="match status" value="1"/>
</dbReference>
<feature type="coiled-coil region" evidence="5">
    <location>
        <begin position="226"/>
        <end position="253"/>
    </location>
</feature>
<evidence type="ECO:0000313" key="7">
    <source>
        <dbReference type="Ensembl" id="ENSSTUP00000103782.1"/>
    </source>
</evidence>
<keyword evidence="3" id="KW-0862">Zinc</keyword>
<dbReference type="SUPFAM" id="SSF57850">
    <property type="entry name" value="RING/U-box"/>
    <property type="match status" value="1"/>
</dbReference>
<dbReference type="GeneTree" id="ENSGT01150000286899"/>
<dbReference type="AlphaFoldDB" id="A0A674E652"/>
<keyword evidence="1" id="KW-0479">Metal-binding</keyword>
<dbReference type="Pfam" id="PF13445">
    <property type="entry name" value="zf-RING_UBOX"/>
    <property type="match status" value="1"/>
</dbReference>
<dbReference type="SUPFAM" id="SSF57845">
    <property type="entry name" value="B-box zinc-binding domain"/>
    <property type="match status" value="1"/>
</dbReference>
<dbReference type="Gene3D" id="2.60.120.920">
    <property type="match status" value="1"/>
</dbReference>
<dbReference type="SMART" id="SM00336">
    <property type="entry name" value="BBOX"/>
    <property type="match status" value="1"/>
</dbReference>
<dbReference type="InterPro" id="IPR013083">
    <property type="entry name" value="Znf_RING/FYVE/PHD"/>
</dbReference>
<dbReference type="GO" id="GO:0008270">
    <property type="term" value="F:zinc ion binding"/>
    <property type="evidence" value="ECO:0007669"/>
    <property type="project" value="UniProtKB-KW"/>
</dbReference>
<dbReference type="Pfam" id="PF25600">
    <property type="entry name" value="TRIM_CC"/>
    <property type="match status" value="1"/>
</dbReference>
<keyword evidence="5" id="KW-0175">Coiled coil</keyword>
<dbReference type="SUPFAM" id="SSF49899">
    <property type="entry name" value="Concanavalin A-like lectins/glucanases"/>
    <property type="match status" value="1"/>
</dbReference>
<dbReference type="Gene3D" id="4.10.830.40">
    <property type="match status" value="1"/>
</dbReference>
<reference evidence="7" key="2">
    <citation type="submission" date="2025-09" db="UniProtKB">
        <authorList>
            <consortium name="Ensembl"/>
        </authorList>
    </citation>
    <scope>IDENTIFICATION</scope>
</reference>
<dbReference type="SMART" id="SM00589">
    <property type="entry name" value="PRY"/>
    <property type="match status" value="1"/>
</dbReference>
<evidence type="ECO:0000259" key="6">
    <source>
        <dbReference type="PROSITE" id="PS50119"/>
    </source>
</evidence>
<accession>A0A674E652</accession>
<dbReference type="Gene3D" id="3.30.160.60">
    <property type="entry name" value="Classic Zinc Finger"/>
    <property type="match status" value="1"/>
</dbReference>
<keyword evidence="2 4" id="KW-0863">Zinc-finger</keyword>
<name>A0A674E652_SALTR</name>
<dbReference type="PROSITE" id="PS50119">
    <property type="entry name" value="ZF_BBOX"/>
    <property type="match status" value="1"/>
</dbReference>
<sequence length="400" mass="45638">MATARDSISCSICLDLQKDPVTTSCGHSYCTGFIQRPVLKKNTLLAGLVENLETGLQPAPPCDFCSGRKLKAVKSCLLCLASYCETHLKPHYESPTVKKRHLVQATTQLQEKICSHHDKLLEVYCRSDQQFICYQCLLDEHKGHETVSVAAERIAKQRELGEKSQQRIHGIKKEKNKVRKAMKSLKRSTQGVVKNSESIFTNMICSIEKRHSEVKKLIIARERAEGIHVEERLLRLEQEVVELRRRDNELEETEDHIHFLQTVQSLCVTPESEALPSAVDQHVSFEDVKKSVSGLKERLEDVLEEEMAKISGNDQLTLDPNTAHNKLYLSVGNRDVKWDQCQLLEYPDHPDRFTFYPQVLCREGLSGACWIQSVSLKFSALEQFKGEGNFLLSRHMQRLP</sequence>
<dbReference type="Gene3D" id="3.30.40.10">
    <property type="entry name" value="Zinc/RING finger domain, C3HC4 (zinc finger)"/>
    <property type="match status" value="1"/>
</dbReference>
<dbReference type="InterPro" id="IPR058030">
    <property type="entry name" value="TRIM8/14/16/25/29/45/65_CC"/>
</dbReference>
<dbReference type="Proteomes" id="UP000472277">
    <property type="component" value="Chromosome 38"/>
</dbReference>
<organism evidence="7 8">
    <name type="scientific">Salmo trutta</name>
    <name type="common">Brown trout</name>
    <dbReference type="NCBI Taxonomy" id="8032"/>
    <lineage>
        <taxon>Eukaryota</taxon>
        <taxon>Metazoa</taxon>
        <taxon>Chordata</taxon>
        <taxon>Craniata</taxon>
        <taxon>Vertebrata</taxon>
        <taxon>Euteleostomi</taxon>
        <taxon>Actinopterygii</taxon>
        <taxon>Neopterygii</taxon>
        <taxon>Teleostei</taxon>
        <taxon>Protacanthopterygii</taxon>
        <taxon>Salmoniformes</taxon>
        <taxon>Salmonidae</taxon>
        <taxon>Salmoninae</taxon>
        <taxon>Salmo</taxon>
    </lineage>
</organism>